<dbReference type="Proteomes" id="UP001457282">
    <property type="component" value="Unassembled WGS sequence"/>
</dbReference>
<comment type="caution">
    <text evidence="1">The sequence shown here is derived from an EMBL/GenBank/DDBJ whole genome shotgun (WGS) entry which is preliminary data.</text>
</comment>
<proteinExistence type="predicted"/>
<name>A0AAW1W1K2_RUBAR</name>
<keyword evidence="2" id="KW-1185">Reference proteome</keyword>
<organism evidence="1 2">
    <name type="scientific">Rubus argutus</name>
    <name type="common">Southern blackberry</name>
    <dbReference type="NCBI Taxonomy" id="59490"/>
    <lineage>
        <taxon>Eukaryota</taxon>
        <taxon>Viridiplantae</taxon>
        <taxon>Streptophyta</taxon>
        <taxon>Embryophyta</taxon>
        <taxon>Tracheophyta</taxon>
        <taxon>Spermatophyta</taxon>
        <taxon>Magnoliopsida</taxon>
        <taxon>eudicotyledons</taxon>
        <taxon>Gunneridae</taxon>
        <taxon>Pentapetalae</taxon>
        <taxon>rosids</taxon>
        <taxon>fabids</taxon>
        <taxon>Rosales</taxon>
        <taxon>Rosaceae</taxon>
        <taxon>Rosoideae</taxon>
        <taxon>Rosoideae incertae sedis</taxon>
        <taxon>Rubus</taxon>
    </lineage>
</organism>
<accession>A0AAW1W1K2</accession>
<sequence>MAAAWVEHDETVKVMAGLRKVAAWLWASGVGDDLRGLWVRERDRGRDDESTVVAGYRKGIRKKAMHGGI</sequence>
<dbReference type="EMBL" id="JBEDUW010000007">
    <property type="protein sequence ID" value="KAK9912698.1"/>
    <property type="molecule type" value="Genomic_DNA"/>
</dbReference>
<gene>
    <name evidence="1" type="ORF">M0R45_036548</name>
</gene>
<dbReference type="AlphaFoldDB" id="A0AAW1W1K2"/>
<protein>
    <submittedName>
        <fullName evidence="1">Uncharacterized protein</fullName>
    </submittedName>
</protein>
<evidence type="ECO:0000313" key="1">
    <source>
        <dbReference type="EMBL" id="KAK9912698.1"/>
    </source>
</evidence>
<reference evidence="1 2" key="1">
    <citation type="journal article" date="2023" name="G3 (Bethesda)">
        <title>A chromosome-length genome assembly and annotation of blackberry (Rubus argutus, cv. 'Hillquist').</title>
        <authorList>
            <person name="Bruna T."/>
            <person name="Aryal R."/>
            <person name="Dudchenko O."/>
            <person name="Sargent D.J."/>
            <person name="Mead D."/>
            <person name="Buti M."/>
            <person name="Cavallini A."/>
            <person name="Hytonen T."/>
            <person name="Andres J."/>
            <person name="Pham M."/>
            <person name="Weisz D."/>
            <person name="Mascagni F."/>
            <person name="Usai G."/>
            <person name="Natali L."/>
            <person name="Bassil N."/>
            <person name="Fernandez G.E."/>
            <person name="Lomsadze A."/>
            <person name="Armour M."/>
            <person name="Olukolu B."/>
            <person name="Poorten T."/>
            <person name="Britton C."/>
            <person name="Davik J."/>
            <person name="Ashrafi H."/>
            <person name="Aiden E.L."/>
            <person name="Borodovsky M."/>
            <person name="Worthington M."/>
        </authorList>
    </citation>
    <scope>NUCLEOTIDE SEQUENCE [LARGE SCALE GENOMIC DNA]</scope>
    <source>
        <strain evidence="1">PI 553951</strain>
    </source>
</reference>
<evidence type="ECO:0000313" key="2">
    <source>
        <dbReference type="Proteomes" id="UP001457282"/>
    </source>
</evidence>